<evidence type="ECO:0000313" key="2">
    <source>
        <dbReference type="Proteomes" id="UP000584931"/>
    </source>
</evidence>
<gene>
    <name evidence="1" type="ORF">HNR06_002368</name>
</gene>
<name>A0A7Y9XBL5_9ACTN</name>
<evidence type="ECO:0000313" key="1">
    <source>
        <dbReference type="EMBL" id="NYH52779.1"/>
    </source>
</evidence>
<comment type="caution">
    <text evidence="1">The sequence shown here is derived from an EMBL/GenBank/DDBJ whole genome shotgun (WGS) entry which is preliminary data.</text>
</comment>
<sequence length="45" mass="4686">MQLGTSVGVRPVFDPHMPAELPGALRSAVLRDGVVTIRPTGRGSS</sequence>
<dbReference type="RefSeq" id="WP_170293705.1">
    <property type="nucleotide sequence ID" value="NZ_JACCHL010000001.1"/>
</dbReference>
<organism evidence="1 2">
    <name type="scientific">Nocardiopsis sinuspersici</name>
    <dbReference type="NCBI Taxonomy" id="501010"/>
    <lineage>
        <taxon>Bacteria</taxon>
        <taxon>Bacillati</taxon>
        <taxon>Actinomycetota</taxon>
        <taxon>Actinomycetes</taxon>
        <taxon>Streptosporangiales</taxon>
        <taxon>Nocardiopsidaceae</taxon>
        <taxon>Nocardiopsis</taxon>
    </lineage>
</organism>
<dbReference type="EMBL" id="JACCHL010000001">
    <property type="protein sequence ID" value="NYH52779.1"/>
    <property type="molecule type" value="Genomic_DNA"/>
</dbReference>
<proteinExistence type="predicted"/>
<dbReference type="Proteomes" id="UP000584931">
    <property type="component" value="Unassembled WGS sequence"/>
</dbReference>
<dbReference type="AlphaFoldDB" id="A0A7Y9XBL5"/>
<protein>
    <submittedName>
        <fullName evidence="1">Uncharacterized protein</fullName>
    </submittedName>
</protein>
<accession>A0A7Y9XBL5</accession>
<reference evidence="1 2" key="1">
    <citation type="submission" date="2020-07" db="EMBL/GenBank/DDBJ databases">
        <title>Sequencing the genomes of 1000 actinobacteria strains.</title>
        <authorList>
            <person name="Klenk H.-P."/>
        </authorList>
    </citation>
    <scope>NUCLEOTIDE SEQUENCE [LARGE SCALE GENOMIC DNA]</scope>
    <source>
        <strain evidence="1 2">DSM 45278</strain>
    </source>
</reference>